<dbReference type="PANTHER" id="PTHR24410:SF23">
    <property type="entry name" value="BTB DOMAIN-CONTAINING PROTEIN-RELATED"/>
    <property type="match status" value="1"/>
</dbReference>
<dbReference type="SMART" id="SM00875">
    <property type="entry name" value="BACK"/>
    <property type="match status" value="1"/>
</dbReference>
<dbReference type="InterPro" id="IPR006571">
    <property type="entry name" value="TLDc_dom"/>
</dbReference>
<dbReference type="Gene3D" id="1.25.40.420">
    <property type="match status" value="1"/>
</dbReference>
<dbReference type="SUPFAM" id="SSF54695">
    <property type="entry name" value="POZ domain"/>
    <property type="match status" value="1"/>
</dbReference>
<dbReference type="EMBL" id="CAJVQA010018473">
    <property type="protein sequence ID" value="CAG8754207.1"/>
    <property type="molecule type" value="Genomic_DNA"/>
</dbReference>
<dbReference type="AlphaFoldDB" id="A0A9N9IYV3"/>
<dbReference type="InterPro" id="IPR011333">
    <property type="entry name" value="SKP1/BTB/POZ_sf"/>
</dbReference>
<evidence type="ECO:0000259" key="1">
    <source>
        <dbReference type="PROSITE" id="PS50097"/>
    </source>
</evidence>
<dbReference type="CDD" id="cd18186">
    <property type="entry name" value="BTB_POZ_ZBTB_KLHL-like"/>
    <property type="match status" value="1"/>
</dbReference>
<protein>
    <submittedName>
        <fullName evidence="3">8271_t:CDS:1</fullName>
    </submittedName>
</protein>
<dbReference type="Gene3D" id="3.30.710.10">
    <property type="entry name" value="Potassium Channel Kv1.1, Chain A"/>
    <property type="match status" value="1"/>
</dbReference>
<dbReference type="InterPro" id="IPR051481">
    <property type="entry name" value="BTB-POZ/Galectin-3-binding"/>
</dbReference>
<dbReference type="InterPro" id="IPR000210">
    <property type="entry name" value="BTB/POZ_dom"/>
</dbReference>
<dbReference type="SMART" id="SM00225">
    <property type="entry name" value="BTB"/>
    <property type="match status" value="1"/>
</dbReference>
<evidence type="ECO:0000313" key="4">
    <source>
        <dbReference type="Proteomes" id="UP000789759"/>
    </source>
</evidence>
<feature type="domain" description="TLDc" evidence="2">
    <location>
        <begin position="287"/>
        <end position="461"/>
    </location>
</feature>
<keyword evidence="4" id="KW-1185">Reference proteome</keyword>
<gene>
    <name evidence="3" type="ORF">CPELLU_LOCUS14905</name>
</gene>
<evidence type="ECO:0000259" key="2">
    <source>
        <dbReference type="PROSITE" id="PS51886"/>
    </source>
</evidence>
<evidence type="ECO:0000313" key="3">
    <source>
        <dbReference type="EMBL" id="CAG8754207.1"/>
    </source>
</evidence>
<organism evidence="3 4">
    <name type="scientific">Cetraspora pellucida</name>
    <dbReference type="NCBI Taxonomy" id="1433469"/>
    <lineage>
        <taxon>Eukaryota</taxon>
        <taxon>Fungi</taxon>
        <taxon>Fungi incertae sedis</taxon>
        <taxon>Mucoromycota</taxon>
        <taxon>Glomeromycotina</taxon>
        <taxon>Glomeromycetes</taxon>
        <taxon>Diversisporales</taxon>
        <taxon>Gigasporaceae</taxon>
        <taxon>Cetraspora</taxon>
    </lineage>
</organism>
<feature type="domain" description="BTB" evidence="1">
    <location>
        <begin position="24"/>
        <end position="97"/>
    </location>
</feature>
<accession>A0A9N9IYV3</accession>
<sequence>MFIVKLFEDLSKDFSQLLDASDDYDVVIQAGEISDFKEFKAHSNVLRARSPYFKAALSNQWANPQSGVTIFKKSNISSDVFRFILCYIYTGIIDLTDQSSSNILSLLVASDELMLDKLVDQIQKHVRILTLTFFKLQSCTTLQDHIMKTICKNPKPFLELEEFPNLDKDIFLKLVERDDLDIEEIDIWKYLIKWGKASISSNKKSMMDVTKWEKSDFALFKKSLDPFIPHIRLHEISSEEFFHHVRPYKKAIPKDLYEDLMAYQMANITPKVSKLHPRYGSINIDSAIIEKDKAAIIINWIEKRTIFSRKPFYQFTLTYRATRDGFEYNKFIANNNSSGAIIGLIKIKDSKKIIGGYNPLGLRNNNNRYSGSNRYRQQWESTNDSFIFCFGDEEGSDVHILSRVKNSSYAIYNYNGYWMNFGNSDLLLNGGSGSCSQSYYENTILDTNSFVVEELETFVVSQTI</sequence>
<comment type="caution">
    <text evidence="3">The sequence shown here is derived from an EMBL/GenBank/DDBJ whole genome shotgun (WGS) entry which is preliminary data.</text>
</comment>
<proteinExistence type="predicted"/>
<dbReference type="Pfam" id="PF00651">
    <property type="entry name" value="BTB"/>
    <property type="match status" value="1"/>
</dbReference>
<dbReference type="OrthoDB" id="5948799at2759"/>
<dbReference type="Proteomes" id="UP000789759">
    <property type="component" value="Unassembled WGS sequence"/>
</dbReference>
<name>A0A9N9IYV3_9GLOM</name>
<dbReference type="PROSITE" id="PS51886">
    <property type="entry name" value="TLDC"/>
    <property type="match status" value="1"/>
</dbReference>
<dbReference type="PROSITE" id="PS50097">
    <property type="entry name" value="BTB"/>
    <property type="match status" value="1"/>
</dbReference>
<dbReference type="Pfam" id="PF07534">
    <property type="entry name" value="TLD"/>
    <property type="match status" value="1"/>
</dbReference>
<dbReference type="Pfam" id="PF07707">
    <property type="entry name" value="BACK"/>
    <property type="match status" value="1"/>
</dbReference>
<reference evidence="3" key="1">
    <citation type="submission" date="2021-06" db="EMBL/GenBank/DDBJ databases">
        <authorList>
            <person name="Kallberg Y."/>
            <person name="Tangrot J."/>
            <person name="Rosling A."/>
        </authorList>
    </citation>
    <scope>NUCLEOTIDE SEQUENCE</scope>
    <source>
        <strain evidence="3">FL966</strain>
    </source>
</reference>
<dbReference type="InterPro" id="IPR011705">
    <property type="entry name" value="BACK"/>
</dbReference>
<dbReference type="PANTHER" id="PTHR24410">
    <property type="entry name" value="HL07962P-RELATED"/>
    <property type="match status" value="1"/>
</dbReference>